<dbReference type="GO" id="GO:0005096">
    <property type="term" value="F:GTPase activator activity"/>
    <property type="evidence" value="ECO:0007669"/>
    <property type="project" value="TreeGrafter"/>
</dbReference>
<evidence type="ECO:0000313" key="3">
    <source>
        <dbReference type="Proteomes" id="UP000018144"/>
    </source>
</evidence>
<dbReference type="Gene3D" id="2.130.10.10">
    <property type="entry name" value="YVTN repeat-like/Quinoprotein amine dehydrogenase"/>
    <property type="match status" value="1"/>
</dbReference>
<dbReference type="GO" id="GO:0005737">
    <property type="term" value="C:cytoplasm"/>
    <property type="evidence" value="ECO:0007669"/>
    <property type="project" value="TreeGrafter"/>
</dbReference>
<proteinExistence type="predicted"/>
<reference evidence="2 3" key="1">
    <citation type="journal article" date="2013" name="PLoS Genet.">
        <title>The genome and development-dependent transcriptomes of Pyronema confluens: a window into fungal evolution.</title>
        <authorList>
            <person name="Traeger S."/>
            <person name="Altegoer F."/>
            <person name="Freitag M."/>
            <person name="Gabaldon T."/>
            <person name="Kempken F."/>
            <person name="Kumar A."/>
            <person name="Marcet-Houben M."/>
            <person name="Poggeler S."/>
            <person name="Stajich J.E."/>
            <person name="Nowrousian M."/>
        </authorList>
    </citation>
    <scope>NUCLEOTIDE SEQUENCE [LARGE SCALE GENOMIC DNA]</scope>
    <source>
        <strain evidence="3">CBS 100304</strain>
        <tissue evidence="2">Vegetative mycelium</tissue>
    </source>
</reference>
<gene>
    <name evidence="2" type="ORF">PCON_14306</name>
</gene>
<feature type="domain" description="Lethal giant larvae (Lgl)-like C-terminal" evidence="1">
    <location>
        <begin position="508"/>
        <end position="900"/>
    </location>
</feature>
<dbReference type="eggNOG" id="KOG1983">
    <property type="taxonomic scope" value="Eukaryota"/>
</dbReference>
<evidence type="ECO:0000259" key="1">
    <source>
        <dbReference type="Pfam" id="PF08596"/>
    </source>
</evidence>
<dbReference type="PANTHER" id="PTHR10241">
    <property type="entry name" value="LETHAL 2 GIANT LARVAE PROTEIN"/>
    <property type="match status" value="1"/>
</dbReference>
<dbReference type="GO" id="GO:0045159">
    <property type="term" value="F:myosin II binding"/>
    <property type="evidence" value="ECO:0007669"/>
    <property type="project" value="TreeGrafter"/>
</dbReference>
<dbReference type="EMBL" id="HF936042">
    <property type="protein sequence ID" value="CCX33266.1"/>
    <property type="molecule type" value="Genomic_DNA"/>
</dbReference>
<organism evidence="2 3">
    <name type="scientific">Pyronema omphalodes (strain CBS 100304)</name>
    <name type="common">Pyronema confluens</name>
    <dbReference type="NCBI Taxonomy" id="1076935"/>
    <lineage>
        <taxon>Eukaryota</taxon>
        <taxon>Fungi</taxon>
        <taxon>Dikarya</taxon>
        <taxon>Ascomycota</taxon>
        <taxon>Pezizomycotina</taxon>
        <taxon>Pezizomycetes</taxon>
        <taxon>Pezizales</taxon>
        <taxon>Pyronemataceae</taxon>
        <taxon>Pyronema</taxon>
    </lineage>
</organism>
<dbReference type="PANTHER" id="PTHR10241:SF25">
    <property type="entry name" value="TOMOSYN, ISOFORM C"/>
    <property type="match status" value="1"/>
</dbReference>
<dbReference type="GO" id="GO:0006887">
    <property type="term" value="P:exocytosis"/>
    <property type="evidence" value="ECO:0007669"/>
    <property type="project" value="TreeGrafter"/>
</dbReference>
<accession>U4LW67</accession>
<dbReference type="OMA" id="QIYVFGQ"/>
<dbReference type="AlphaFoldDB" id="U4LW67"/>
<dbReference type="CDD" id="cd15873">
    <property type="entry name" value="R-SNARE_STXBP5_6"/>
    <property type="match status" value="1"/>
</dbReference>
<keyword evidence="3" id="KW-1185">Reference proteome</keyword>
<protein>
    <submittedName>
        <fullName evidence="2">Similar to Lethal(2) giant larvae protein homolog SRO77 acc. no. P38163</fullName>
    </submittedName>
</protein>
<dbReference type="InterPro" id="IPR015943">
    <property type="entry name" value="WD40/YVTN_repeat-like_dom_sf"/>
</dbReference>
<dbReference type="GO" id="GO:0019905">
    <property type="term" value="F:syntaxin binding"/>
    <property type="evidence" value="ECO:0007669"/>
    <property type="project" value="TreeGrafter"/>
</dbReference>
<dbReference type="InterPro" id="IPR036322">
    <property type="entry name" value="WD40_repeat_dom_sf"/>
</dbReference>
<dbReference type="InterPro" id="IPR013905">
    <property type="entry name" value="Lgl_C_dom"/>
</dbReference>
<name>U4LW67_PYROM</name>
<dbReference type="STRING" id="1076935.U4LW67"/>
<dbReference type="SUPFAM" id="SSF50978">
    <property type="entry name" value="WD40 repeat-like"/>
    <property type="match status" value="2"/>
</dbReference>
<dbReference type="Proteomes" id="UP000018144">
    <property type="component" value="Unassembled WGS sequence"/>
</dbReference>
<dbReference type="GO" id="GO:0006893">
    <property type="term" value="P:Golgi to plasma membrane transport"/>
    <property type="evidence" value="ECO:0007669"/>
    <property type="project" value="TreeGrafter"/>
</dbReference>
<dbReference type="Pfam" id="PF08596">
    <property type="entry name" value="Lgl_C"/>
    <property type="match status" value="1"/>
</dbReference>
<dbReference type="GO" id="GO:0005886">
    <property type="term" value="C:plasma membrane"/>
    <property type="evidence" value="ECO:0007669"/>
    <property type="project" value="TreeGrafter"/>
</dbReference>
<sequence length="975" mass="106334">MDFIRTKQSGVQSDFTGALAGLKDYFNIEEVERYGLPYNISTLAYDPVQSLLAVATHQNGESHAEVHVFGRNRVQVAYQLGHPAAVKQLQLCDSRIIVFDSANKITIFDLRTPGQPGKAYTVPGAATYVRSDPCLDWLFIGTQTGEVIAYDLDREVAARDFKIVNFWRKHAGGPRSLPIVSLDIHPKNIDILLITYPEGSAVYSFSAINKQDNKQGDVLHYLELPAPHGARNAPRVISATWHPTGTFVCMTHEDSTISIWNPKDGTLIAARNVDDTIVRGASAEELAIKRPISKIAWCSTSNPDDTSLLIAGGTNMAMPTSGMTLIDLGPTPITLTSSLKTLSDHFIYPRKQKILPTSIEFDVVDFCVIPKTTPHYGGGHDPMAVIALLANGELATLDFPSGTPLSPALLLHPSLVLAHPYASRFDLTMVKRDRWLGLPDMAKPKHNILEGGAPRIKDSRRYDDRPVLQTSHPNGMVRIWDIGQGDTVECDMMIELDPGRVLQKGVDLKVDIVSMGSAVLEVAVGMETGEVVMYRFSEKNPVFGHTPDDPKLSRWANPNGEDGPLHNVTMRADPTIQKGIFPVCVLDQKCGSILAIKMSDIGFCAVAYQTGHISVLDMRGPAVIFHSSITIPTKESKRFSMHKKSPSAPTEKPTALEFGIITPENDKFNFLCLFVGTSLGRVLTYKITPSPSGYSCSFHSADRDLDAAPSHNPIISLTPLNSDTGKKAWATQQAFAALKDGLRTPGVIVAVSQQEVRVFKPGSDRAAKRDLDKYKPCISAAVTEHSSGIVLTTIYDGSAQNYSLPGLSSVGKKLDLPFNMSREVRVMENGHIVGWIGNSAEIVMVSIVPKNFKRVLDVLYNPDTPPTQRPTISNLQWVTGTQFVSVEDLDVIIGGMNRPEKLTPAQAVEIQAGSSTGVFGDLAKRINERGEKLQGVEDSFDSLTNSAMGLSDAVSKYVGQQKKKALIGGITGKWF</sequence>
<dbReference type="OrthoDB" id="19944at2759"/>
<evidence type="ECO:0000313" key="2">
    <source>
        <dbReference type="EMBL" id="CCX33266.1"/>
    </source>
</evidence>